<accession>A0A4R6Q536</accession>
<comment type="caution">
    <text evidence="1">The sequence shown here is derived from an EMBL/GenBank/DDBJ whole genome shotgun (WGS) entry which is preliminary data.</text>
</comment>
<proteinExistence type="predicted"/>
<name>A0A4R6Q536_9FLAO</name>
<reference evidence="1 2" key="1">
    <citation type="submission" date="2019-03" db="EMBL/GenBank/DDBJ databases">
        <title>Genomic Encyclopedia of Archaeal and Bacterial Type Strains, Phase II (KMG-II): from individual species to whole genera.</title>
        <authorList>
            <person name="Goeker M."/>
        </authorList>
    </citation>
    <scope>NUCLEOTIDE SEQUENCE [LARGE SCALE GENOMIC DNA]</scope>
    <source>
        <strain evidence="1 2">DSM 25687</strain>
    </source>
</reference>
<gene>
    <name evidence="1" type="ORF">BC748_2860</name>
</gene>
<evidence type="ECO:0000313" key="2">
    <source>
        <dbReference type="Proteomes" id="UP000295260"/>
    </source>
</evidence>
<dbReference type="AlphaFoldDB" id="A0A4R6Q536"/>
<keyword evidence="2" id="KW-1185">Reference proteome</keyword>
<sequence>MSSENLNSDVIHFFEEIQKYYGSKTEIMQGLFVDIDDLDANQTTWNLSEFELIRSAYRNLGGKFMLEGNGTYYEISAEKIILFNQNGRNKFEFIEQYNETFFRITKIRFHYKY</sequence>
<protein>
    <submittedName>
        <fullName evidence="1">Uncharacterized protein</fullName>
    </submittedName>
</protein>
<evidence type="ECO:0000313" key="1">
    <source>
        <dbReference type="EMBL" id="TDP57341.1"/>
    </source>
</evidence>
<dbReference type="Proteomes" id="UP000295260">
    <property type="component" value="Unassembled WGS sequence"/>
</dbReference>
<dbReference type="EMBL" id="SNXR01000019">
    <property type="protein sequence ID" value="TDP57341.1"/>
    <property type="molecule type" value="Genomic_DNA"/>
</dbReference>
<organism evidence="1 2">
    <name type="scientific">Flavobacterium dankookense</name>
    <dbReference type="NCBI Taxonomy" id="706186"/>
    <lineage>
        <taxon>Bacteria</taxon>
        <taxon>Pseudomonadati</taxon>
        <taxon>Bacteroidota</taxon>
        <taxon>Flavobacteriia</taxon>
        <taxon>Flavobacteriales</taxon>
        <taxon>Flavobacteriaceae</taxon>
        <taxon>Flavobacterium</taxon>
    </lineage>
</organism>